<dbReference type="SMART" id="SM00490">
    <property type="entry name" value="HELICc"/>
    <property type="match status" value="1"/>
</dbReference>
<dbReference type="InterPro" id="IPR014001">
    <property type="entry name" value="Helicase_ATP-bd"/>
</dbReference>
<evidence type="ECO:0000259" key="3">
    <source>
        <dbReference type="PROSITE" id="PS51194"/>
    </source>
</evidence>
<dbReference type="GO" id="GO:0004386">
    <property type="term" value="F:helicase activity"/>
    <property type="evidence" value="ECO:0007669"/>
    <property type="project" value="UniProtKB-KW"/>
</dbReference>
<keyword evidence="4" id="KW-0067">ATP-binding</keyword>
<dbReference type="PROSITE" id="PS51192">
    <property type="entry name" value="HELICASE_ATP_BIND_1"/>
    <property type="match status" value="1"/>
</dbReference>
<keyword evidence="1 4" id="KW-0378">Hydrolase</keyword>
<dbReference type="EC" id="3.6.4.-" evidence="4"/>
<organism evidence="4 5">
    <name type="scientific">Ectobacillus antri</name>
    <dbReference type="NCBI Taxonomy" id="2486280"/>
    <lineage>
        <taxon>Bacteria</taxon>
        <taxon>Bacillati</taxon>
        <taxon>Bacillota</taxon>
        <taxon>Bacilli</taxon>
        <taxon>Bacillales</taxon>
        <taxon>Bacillaceae</taxon>
        <taxon>Ectobacillus</taxon>
    </lineage>
</organism>
<dbReference type="InterPro" id="IPR049730">
    <property type="entry name" value="SNF2/RAD54-like_C"/>
</dbReference>
<gene>
    <name evidence="4" type="ORF">P6P90_15305</name>
</gene>
<dbReference type="GO" id="GO:0016787">
    <property type="term" value="F:hydrolase activity"/>
    <property type="evidence" value="ECO:0007669"/>
    <property type="project" value="UniProtKB-KW"/>
</dbReference>
<evidence type="ECO:0000256" key="1">
    <source>
        <dbReference type="ARBA" id="ARBA00022801"/>
    </source>
</evidence>
<dbReference type="CDD" id="cd18793">
    <property type="entry name" value="SF2_C_SNF"/>
    <property type="match status" value="1"/>
</dbReference>
<evidence type="ECO:0000313" key="5">
    <source>
        <dbReference type="Proteomes" id="UP001218246"/>
    </source>
</evidence>
<dbReference type="Pfam" id="PF00271">
    <property type="entry name" value="Helicase_C"/>
    <property type="match status" value="1"/>
</dbReference>
<protein>
    <submittedName>
        <fullName evidence="4">DEAD/DEAH box helicase</fullName>
        <ecNumber evidence="4">3.6.4.-</ecNumber>
    </submittedName>
</protein>
<dbReference type="InterPro" id="IPR038718">
    <property type="entry name" value="SNF2-like_sf"/>
</dbReference>
<feature type="domain" description="Helicase C-terminal" evidence="3">
    <location>
        <begin position="743"/>
        <end position="904"/>
    </location>
</feature>
<accession>A0ABT6H989</accession>
<dbReference type="PROSITE" id="PS51194">
    <property type="entry name" value="HELICASE_CTER"/>
    <property type="match status" value="1"/>
</dbReference>
<dbReference type="Gene3D" id="3.40.50.300">
    <property type="entry name" value="P-loop containing nucleotide triphosphate hydrolases"/>
    <property type="match status" value="1"/>
</dbReference>
<evidence type="ECO:0000259" key="2">
    <source>
        <dbReference type="PROSITE" id="PS51192"/>
    </source>
</evidence>
<dbReference type="InterPro" id="IPR000330">
    <property type="entry name" value="SNF2_N"/>
</dbReference>
<evidence type="ECO:0000313" key="4">
    <source>
        <dbReference type="EMBL" id="MDG5755284.1"/>
    </source>
</evidence>
<dbReference type="PANTHER" id="PTHR45629">
    <property type="entry name" value="SNF2/RAD54 FAMILY MEMBER"/>
    <property type="match status" value="1"/>
</dbReference>
<dbReference type="RefSeq" id="WP_278018562.1">
    <property type="nucleotide sequence ID" value="NZ_JARRRY010000021.1"/>
</dbReference>
<keyword evidence="4" id="KW-0347">Helicase</keyword>
<dbReference type="Gene3D" id="3.40.50.10810">
    <property type="entry name" value="Tandem AAA-ATPase domain"/>
    <property type="match status" value="1"/>
</dbReference>
<dbReference type="SUPFAM" id="SSF52540">
    <property type="entry name" value="P-loop containing nucleoside triphosphate hydrolases"/>
    <property type="match status" value="2"/>
</dbReference>
<sequence>MPSLFKFFRKDNNKTSVSQIHIDIEKVTEGIKYSLYRENKENIIHLPIKLPISELKQQENIDLLEILEELWFDEALEKQEEGYVLPYILFSKMSIEVKEVLNIPEPTEFQLKLSHEGAIGLPNFKFVLEKNYEKWRNFERTSRQIGPWVTLPDGTELLMDEKRYELQQLLEKAPDPRDKDQIFSFVAQVRNKAKQMSIPMNEYLEKQEYLFVDEFEMDVTYDQKEIRLQPAYQSTDPIPVNMLDEMSRTSSIYASGPDNKKIFVNPNVQKQVKQIRELPPIQGGDIPRFVENPESFLPEIEGLDLSVFSERVKSLGIQVYRAQPYVHANEKERGWFDIDMGFTALDDEGETHGTFESNEMLELVQKAKEQGDEYIEWNGQWLKIPQDADEFINSANQLHNEISDLNRVDVTKLPYVLEIFENISQLEFNQPILEAQQQMKDLGVLERNPPQSFTAVLKPFQEDGYVWMKSLHYRRIGGLLADDMGLGKTIQVISFLAYLQHIGQLTPTLIVVPKTLMENWEKEMKKFAPVLINSIRIHSGVYRTKHPEELKRTGITITTYQTLVKDQLVFGQLDWQAVICDEAQAIKNPTTAASKVIKAMKARFRLALTGTPVENSLNELWSIMDFVQPGLLGSLSQFKQEFVNKFEGTETDIEEKLTARISKVYKRRTKTGELGDQLPSKTIAVREIPMGQIQLELYKEVITLVKQKMLSGLEAIQKLKSLSSHPALLNEKYMNLTPQDVPKLKETLQMIEEVRQKGEKVLIFTEYIQMQNLLRKYIREQFDINPMIINGVTNRRQQVVDMFNQNSGFDVMILSPKAAGTGLTITSANHVIHYTRWWNPAVENQATDRVYRIGQNKPVTVYYPIVIDKQGVLKEGTVEQIVHRILEEKQSLASSVIVPSKNLRIEEEILKGFALN</sequence>
<dbReference type="EMBL" id="JARULN010000023">
    <property type="protein sequence ID" value="MDG5755284.1"/>
    <property type="molecule type" value="Genomic_DNA"/>
</dbReference>
<dbReference type="InterPro" id="IPR027417">
    <property type="entry name" value="P-loop_NTPase"/>
</dbReference>
<reference evidence="4 5" key="1">
    <citation type="submission" date="2023-04" db="EMBL/GenBank/DDBJ databases">
        <title>Ectobacillus antri isolated from activated sludge.</title>
        <authorList>
            <person name="Yan P."/>
            <person name="Liu X."/>
        </authorList>
    </citation>
    <scope>NUCLEOTIDE SEQUENCE [LARGE SCALE GENOMIC DNA]</scope>
    <source>
        <strain evidence="4 5">C18H</strain>
    </source>
</reference>
<dbReference type="SMART" id="SM00487">
    <property type="entry name" value="DEXDc"/>
    <property type="match status" value="1"/>
</dbReference>
<dbReference type="Proteomes" id="UP001218246">
    <property type="component" value="Unassembled WGS sequence"/>
</dbReference>
<comment type="caution">
    <text evidence="4">The sequence shown here is derived from an EMBL/GenBank/DDBJ whole genome shotgun (WGS) entry which is preliminary data.</text>
</comment>
<name>A0ABT6H989_9BACI</name>
<feature type="domain" description="Helicase ATP-binding" evidence="2">
    <location>
        <begin position="469"/>
        <end position="630"/>
    </location>
</feature>
<dbReference type="InterPro" id="IPR050496">
    <property type="entry name" value="SNF2_RAD54_helicase_repair"/>
</dbReference>
<keyword evidence="5" id="KW-1185">Reference proteome</keyword>
<dbReference type="InterPro" id="IPR001650">
    <property type="entry name" value="Helicase_C-like"/>
</dbReference>
<dbReference type="Pfam" id="PF00176">
    <property type="entry name" value="SNF2-rel_dom"/>
    <property type="match status" value="1"/>
</dbReference>
<proteinExistence type="predicted"/>
<dbReference type="PANTHER" id="PTHR45629:SF7">
    <property type="entry name" value="DNA EXCISION REPAIR PROTEIN ERCC-6-RELATED"/>
    <property type="match status" value="1"/>
</dbReference>
<keyword evidence="4" id="KW-0547">Nucleotide-binding</keyword>